<keyword evidence="1" id="KW-1133">Transmembrane helix</keyword>
<evidence type="ECO:0000256" key="1">
    <source>
        <dbReference type="SAM" id="Phobius"/>
    </source>
</evidence>
<sequence>MKKSKLFATLATMLSSFAFMFTVYSGCVMWVLREPKMPESMLEE</sequence>
<dbReference type="RefSeq" id="WP_280139573.1">
    <property type="nucleotide sequence ID" value="NZ_FNFP01000004.1"/>
</dbReference>
<organism evidence="2 3">
    <name type="scientific">Natronincola ferrireducens</name>
    <dbReference type="NCBI Taxonomy" id="393762"/>
    <lineage>
        <taxon>Bacteria</taxon>
        <taxon>Bacillati</taxon>
        <taxon>Bacillota</taxon>
        <taxon>Clostridia</taxon>
        <taxon>Peptostreptococcales</taxon>
        <taxon>Natronincolaceae</taxon>
        <taxon>Natronincola</taxon>
    </lineage>
</organism>
<gene>
    <name evidence="2" type="ORF">SAMN05660472_02076</name>
</gene>
<keyword evidence="1" id="KW-0472">Membrane</keyword>
<dbReference type="Proteomes" id="UP000198718">
    <property type="component" value="Unassembled WGS sequence"/>
</dbReference>
<keyword evidence="1" id="KW-0812">Transmembrane</keyword>
<protein>
    <submittedName>
        <fullName evidence="2">Uncharacterized protein</fullName>
    </submittedName>
</protein>
<name>A0A1G9F3U1_9FIRM</name>
<dbReference type="AlphaFoldDB" id="A0A1G9F3U1"/>
<feature type="transmembrane region" description="Helical" evidence="1">
    <location>
        <begin position="6"/>
        <end position="32"/>
    </location>
</feature>
<keyword evidence="3" id="KW-1185">Reference proteome</keyword>
<evidence type="ECO:0000313" key="2">
    <source>
        <dbReference type="EMBL" id="SDK83008.1"/>
    </source>
</evidence>
<proteinExistence type="predicted"/>
<accession>A0A1G9F3U1</accession>
<evidence type="ECO:0000313" key="3">
    <source>
        <dbReference type="Proteomes" id="UP000198718"/>
    </source>
</evidence>
<dbReference type="EMBL" id="FNFP01000004">
    <property type="protein sequence ID" value="SDK83008.1"/>
    <property type="molecule type" value="Genomic_DNA"/>
</dbReference>
<reference evidence="2 3" key="1">
    <citation type="submission" date="2016-10" db="EMBL/GenBank/DDBJ databases">
        <authorList>
            <person name="de Groot N.N."/>
        </authorList>
    </citation>
    <scope>NUCLEOTIDE SEQUENCE [LARGE SCALE GENOMIC DNA]</scope>
    <source>
        <strain evidence="2 3">DSM 18346</strain>
    </source>
</reference>